<feature type="region of interest" description="Disordered" evidence="4">
    <location>
        <begin position="133"/>
        <end position="157"/>
    </location>
</feature>
<evidence type="ECO:0000313" key="8">
    <source>
        <dbReference type="Proteomes" id="UP000298030"/>
    </source>
</evidence>
<evidence type="ECO:0000256" key="3">
    <source>
        <dbReference type="PROSITE-ProRule" id="PRU00176"/>
    </source>
</evidence>
<dbReference type="Pfam" id="PF00076">
    <property type="entry name" value="RRM_1"/>
    <property type="match status" value="1"/>
</dbReference>
<organism evidence="7 8">
    <name type="scientific">Coprinellus micaceus</name>
    <name type="common">Glistening ink-cap mushroom</name>
    <name type="synonym">Coprinus micaceus</name>
    <dbReference type="NCBI Taxonomy" id="71717"/>
    <lineage>
        <taxon>Eukaryota</taxon>
        <taxon>Fungi</taxon>
        <taxon>Dikarya</taxon>
        <taxon>Basidiomycota</taxon>
        <taxon>Agaricomycotina</taxon>
        <taxon>Agaricomycetes</taxon>
        <taxon>Agaricomycetidae</taxon>
        <taxon>Agaricales</taxon>
        <taxon>Agaricineae</taxon>
        <taxon>Psathyrellaceae</taxon>
        <taxon>Coprinellus</taxon>
    </lineage>
</organism>
<feature type="compositionally biased region" description="Basic and acidic residues" evidence="4">
    <location>
        <begin position="11"/>
        <end position="23"/>
    </location>
</feature>
<feature type="domain" description="RRM" evidence="5">
    <location>
        <begin position="53"/>
        <end position="134"/>
    </location>
</feature>
<dbReference type="InterPro" id="IPR035979">
    <property type="entry name" value="RBD_domain_sf"/>
</dbReference>
<dbReference type="EMBL" id="QPFP01000060">
    <property type="protein sequence ID" value="TEB25048.1"/>
    <property type="molecule type" value="Genomic_DNA"/>
</dbReference>
<evidence type="ECO:0000256" key="4">
    <source>
        <dbReference type="SAM" id="MobiDB-lite"/>
    </source>
</evidence>
<dbReference type="SUPFAM" id="SSF54928">
    <property type="entry name" value="RNA-binding domain, RBD"/>
    <property type="match status" value="1"/>
</dbReference>
<evidence type="ECO:0000259" key="5">
    <source>
        <dbReference type="PROSITE" id="PS50102"/>
    </source>
</evidence>
<dbReference type="Proteomes" id="UP000298030">
    <property type="component" value="Unassembled WGS sequence"/>
</dbReference>
<evidence type="ECO:0000313" key="6">
    <source>
        <dbReference type="EMBL" id="TEB05094.1"/>
    </source>
</evidence>
<dbReference type="EMBL" id="QPFP01000622">
    <property type="protein sequence ID" value="TEB05094.1"/>
    <property type="molecule type" value="Genomic_DNA"/>
</dbReference>
<keyword evidence="8" id="KW-1185">Reference proteome</keyword>
<evidence type="ECO:0000256" key="1">
    <source>
        <dbReference type="ARBA" id="ARBA00021141"/>
    </source>
</evidence>
<dbReference type="PANTHER" id="PTHR48038:SF1">
    <property type="entry name" value="RIBONUCLEOPROTEIN RB97D"/>
    <property type="match status" value="1"/>
</dbReference>
<evidence type="ECO:0000313" key="7">
    <source>
        <dbReference type="EMBL" id="TEB25048.1"/>
    </source>
</evidence>
<dbReference type="PROSITE" id="PS50102">
    <property type="entry name" value="RRM"/>
    <property type="match status" value="1"/>
</dbReference>
<accession>A0A4Y7STR7</accession>
<dbReference type="STRING" id="71717.A0A4Y7STR7"/>
<proteinExistence type="predicted"/>
<dbReference type="AlphaFoldDB" id="A0A4Y7STR7"/>
<name>A0A4Y7STR7_COPMI</name>
<dbReference type="InterPro" id="IPR039157">
    <property type="entry name" value="RBM18_RRM"/>
</dbReference>
<sequence length="175" mass="19571">MATSSSITLDDLEHLEVDNHTPEQSHLSYPKPTAPPPPERQEPAEQPRRFLTDRLYIGNLHPSVDEYTLLRVFSKFGKVTKLDFLFHKAGPMKGKPRGYAFIEYSTDTDAQRALGMANDKLLRGRKITVTHAQQAPLDQYGNHAGPSGHRRGTFDASRPTAISLLKSGARPRQEP</sequence>
<dbReference type="PANTHER" id="PTHR48038">
    <property type="entry name" value="RIBONUCLEOPROTEIN RB97D"/>
    <property type="match status" value="1"/>
</dbReference>
<feature type="region of interest" description="Disordered" evidence="4">
    <location>
        <begin position="1"/>
        <end position="45"/>
    </location>
</feature>
<evidence type="ECO:0000256" key="2">
    <source>
        <dbReference type="ARBA" id="ARBA00030780"/>
    </source>
</evidence>
<keyword evidence="3" id="KW-0694">RNA-binding</keyword>
<dbReference type="GO" id="GO:0003723">
    <property type="term" value="F:RNA binding"/>
    <property type="evidence" value="ECO:0007669"/>
    <property type="project" value="UniProtKB-UniRule"/>
</dbReference>
<dbReference type="InterPro" id="IPR000504">
    <property type="entry name" value="RRM_dom"/>
</dbReference>
<dbReference type="OrthoDB" id="6730379at2759"/>
<reference evidence="7 8" key="1">
    <citation type="journal article" date="2019" name="Nat. Ecol. Evol.">
        <title>Megaphylogeny resolves global patterns of mushroom evolution.</title>
        <authorList>
            <person name="Varga T."/>
            <person name="Krizsan K."/>
            <person name="Foldi C."/>
            <person name="Dima B."/>
            <person name="Sanchez-Garcia M."/>
            <person name="Sanchez-Ramirez S."/>
            <person name="Szollosi G.J."/>
            <person name="Szarkandi J.G."/>
            <person name="Papp V."/>
            <person name="Albert L."/>
            <person name="Andreopoulos W."/>
            <person name="Angelini C."/>
            <person name="Antonin V."/>
            <person name="Barry K.W."/>
            <person name="Bougher N.L."/>
            <person name="Buchanan P."/>
            <person name="Buyck B."/>
            <person name="Bense V."/>
            <person name="Catcheside P."/>
            <person name="Chovatia M."/>
            <person name="Cooper J."/>
            <person name="Damon W."/>
            <person name="Desjardin D."/>
            <person name="Finy P."/>
            <person name="Geml J."/>
            <person name="Haridas S."/>
            <person name="Hughes K."/>
            <person name="Justo A."/>
            <person name="Karasinski D."/>
            <person name="Kautmanova I."/>
            <person name="Kiss B."/>
            <person name="Kocsube S."/>
            <person name="Kotiranta H."/>
            <person name="LaButti K.M."/>
            <person name="Lechner B.E."/>
            <person name="Liimatainen K."/>
            <person name="Lipzen A."/>
            <person name="Lukacs Z."/>
            <person name="Mihaltcheva S."/>
            <person name="Morgado L.N."/>
            <person name="Niskanen T."/>
            <person name="Noordeloos M.E."/>
            <person name="Ohm R.A."/>
            <person name="Ortiz-Santana B."/>
            <person name="Ovrebo C."/>
            <person name="Racz N."/>
            <person name="Riley R."/>
            <person name="Savchenko A."/>
            <person name="Shiryaev A."/>
            <person name="Soop K."/>
            <person name="Spirin V."/>
            <person name="Szebenyi C."/>
            <person name="Tomsovsky M."/>
            <person name="Tulloss R.E."/>
            <person name="Uehling J."/>
            <person name="Grigoriev I.V."/>
            <person name="Vagvolgyi C."/>
            <person name="Papp T."/>
            <person name="Martin F.M."/>
            <person name="Miettinen O."/>
            <person name="Hibbett D.S."/>
            <person name="Nagy L.G."/>
        </authorList>
    </citation>
    <scope>NUCLEOTIDE SEQUENCE [LARGE SCALE GENOMIC DNA]</scope>
    <source>
        <strain evidence="7 8">FP101781</strain>
    </source>
</reference>
<protein>
    <recommendedName>
        <fullName evidence="1">Probable RNA-binding protein 18</fullName>
    </recommendedName>
    <alternativeName>
        <fullName evidence="2">RNA-binding motif protein 18</fullName>
    </alternativeName>
</protein>
<dbReference type="Gene3D" id="3.30.70.330">
    <property type="match status" value="1"/>
</dbReference>
<dbReference type="CDD" id="cd12355">
    <property type="entry name" value="RRM_RBM18"/>
    <property type="match status" value="1"/>
</dbReference>
<dbReference type="InterPro" id="IPR012677">
    <property type="entry name" value="Nucleotide-bd_a/b_plait_sf"/>
</dbReference>
<dbReference type="SMART" id="SM00360">
    <property type="entry name" value="RRM"/>
    <property type="match status" value="1"/>
</dbReference>
<gene>
    <name evidence="6" type="ORF">FA13DRAFT_1282609</name>
    <name evidence="7" type="ORF">FA13DRAFT_1637994</name>
</gene>
<comment type="caution">
    <text evidence="7">The sequence shown here is derived from an EMBL/GenBank/DDBJ whole genome shotgun (WGS) entry which is preliminary data.</text>
</comment>